<keyword evidence="2" id="KW-1185">Reference proteome</keyword>
<reference evidence="1" key="1">
    <citation type="submission" date="2018-11" db="EMBL/GenBank/DDBJ databases">
        <title>The sequence and de novo assembly of Larimichthys crocea genome using PacBio and Hi-C technologies.</title>
        <authorList>
            <person name="Xu P."/>
            <person name="Chen B."/>
            <person name="Zhou Z."/>
            <person name="Ke Q."/>
            <person name="Wu Y."/>
            <person name="Bai H."/>
            <person name="Pu F."/>
        </authorList>
    </citation>
    <scope>NUCLEOTIDE SEQUENCE</scope>
    <source>
        <tissue evidence="1">Muscle</tissue>
    </source>
</reference>
<organism evidence="1 2">
    <name type="scientific">Larimichthys crocea</name>
    <name type="common">Large yellow croaker</name>
    <name type="synonym">Pseudosciaena crocea</name>
    <dbReference type="NCBI Taxonomy" id="215358"/>
    <lineage>
        <taxon>Eukaryota</taxon>
        <taxon>Metazoa</taxon>
        <taxon>Chordata</taxon>
        <taxon>Craniata</taxon>
        <taxon>Vertebrata</taxon>
        <taxon>Euteleostomi</taxon>
        <taxon>Actinopterygii</taxon>
        <taxon>Neopterygii</taxon>
        <taxon>Teleostei</taxon>
        <taxon>Neoteleostei</taxon>
        <taxon>Acanthomorphata</taxon>
        <taxon>Eupercaria</taxon>
        <taxon>Sciaenidae</taxon>
        <taxon>Larimichthys</taxon>
    </lineage>
</organism>
<gene>
    <name evidence="1" type="ORF">E3U43_003709</name>
</gene>
<dbReference type="Proteomes" id="UP000793456">
    <property type="component" value="Chromosome V"/>
</dbReference>
<sequence length="123" mass="13852">MPPKQKSKSWEELKQAGNNCFKTGQYGDATNLYSQAINALEKSSKKNPEDLGILHSNRAAAYLKDGNCAECVKDCNTSLELFPFNIKSLLRRCRRLRSSGALQARLHRLQDSSADRLQHRGRS</sequence>
<evidence type="ECO:0000313" key="1">
    <source>
        <dbReference type="EMBL" id="TMS19388.1"/>
    </source>
</evidence>
<evidence type="ECO:0000313" key="2">
    <source>
        <dbReference type="Proteomes" id="UP000793456"/>
    </source>
</evidence>
<dbReference type="EMBL" id="CM011678">
    <property type="protein sequence ID" value="TMS19388.1"/>
    <property type="molecule type" value="Genomic_DNA"/>
</dbReference>
<proteinExistence type="predicted"/>
<name>A0ACD3RL98_LARCR</name>
<accession>A0ACD3RL98</accession>
<protein>
    <submittedName>
        <fullName evidence="1">Uncharacterized protein</fullName>
    </submittedName>
</protein>
<comment type="caution">
    <text evidence="1">The sequence shown here is derived from an EMBL/GenBank/DDBJ whole genome shotgun (WGS) entry which is preliminary data.</text>
</comment>